<sequence length="124" mass="13939">MPRRNLLFAQLGIVAILAVLHNLGFIYFLYWRFHWFDILTHLIAGIWAALFAAWILTLRQKMLTPVFCVGVALVIGVVWELFEAAMGVTQFPADILDTIKDLSVDIIGGISGVYLARLISRPLP</sequence>
<feature type="transmembrane region" description="Helical" evidence="1">
    <location>
        <begin position="102"/>
        <end position="119"/>
    </location>
</feature>
<organism evidence="2 3">
    <name type="scientific">Candidatus Kaiserbacteria bacterium RIFCSPHIGHO2_12_FULL_53_13</name>
    <dbReference type="NCBI Taxonomy" id="1798502"/>
    <lineage>
        <taxon>Bacteria</taxon>
        <taxon>Candidatus Kaiseribacteriota</taxon>
    </lineage>
</organism>
<dbReference type="Proteomes" id="UP000176689">
    <property type="component" value="Unassembled WGS sequence"/>
</dbReference>
<keyword evidence="1" id="KW-0812">Transmembrane</keyword>
<keyword evidence="1" id="KW-0472">Membrane</keyword>
<feature type="transmembrane region" description="Helical" evidence="1">
    <location>
        <begin position="35"/>
        <end position="56"/>
    </location>
</feature>
<feature type="transmembrane region" description="Helical" evidence="1">
    <location>
        <begin position="63"/>
        <end position="82"/>
    </location>
</feature>
<protein>
    <recommendedName>
        <fullName evidence="4">VanZ-like domain-containing protein</fullName>
    </recommendedName>
</protein>
<accession>A0A1F6E657</accession>
<name>A0A1F6E657_9BACT</name>
<evidence type="ECO:0000256" key="1">
    <source>
        <dbReference type="SAM" id="Phobius"/>
    </source>
</evidence>
<gene>
    <name evidence="2" type="ORF">A3F27_02345</name>
</gene>
<evidence type="ECO:0000313" key="3">
    <source>
        <dbReference type="Proteomes" id="UP000176689"/>
    </source>
</evidence>
<evidence type="ECO:0008006" key="4">
    <source>
        <dbReference type="Google" id="ProtNLM"/>
    </source>
</evidence>
<reference evidence="2 3" key="1">
    <citation type="journal article" date="2016" name="Nat. Commun.">
        <title>Thousands of microbial genomes shed light on interconnected biogeochemical processes in an aquifer system.</title>
        <authorList>
            <person name="Anantharaman K."/>
            <person name="Brown C.T."/>
            <person name="Hug L.A."/>
            <person name="Sharon I."/>
            <person name="Castelle C.J."/>
            <person name="Probst A.J."/>
            <person name="Thomas B.C."/>
            <person name="Singh A."/>
            <person name="Wilkins M.J."/>
            <person name="Karaoz U."/>
            <person name="Brodie E.L."/>
            <person name="Williams K.H."/>
            <person name="Hubbard S.S."/>
            <person name="Banfield J.F."/>
        </authorList>
    </citation>
    <scope>NUCLEOTIDE SEQUENCE [LARGE SCALE GENOMIC DNA]</scope>
</reference>
<proteinExistence type="predicted"/>
<dbReference type="AlphaFoldDB" id="A0A1F6E657"/>
<feature type="transmembrane region" description="Helical" evidence="1">
    <location>
        <begin position="7"/>
        <end position="29"/>
    </location>
</feature>
<dbReference type="InterPro" id="IPR014509">
    <property type="entry name" value="YjdF-like"/>
</dbReference>
<evidence type="ECO:0000313" key="2">
    <source>
        <dbReference type="EMBL" id="OGG69179.1"/>
    </source>
</evidence>
<dbReference type="EMBL" id="MFLP01000037">
    <property type="protein sequence ID" value="OGG69179.1"/>
    <property type="molecule type" value="Genomic_DNA"/>
</dbReference>
<dbReference type="Pfam" id="PF09997">
    <property type="entry name" value="DUF2238"/>
    <property type="match status" value="1"/>
</dbReference>
<comment type="caution">
    <text evidence="2">The sequence shown here is derived from an EMBL/GenBank/DDBJ whole genome shotgun (WGS) entry which is preliminary data.</text>
</comment>
<keyword evidence="1" id="KW-1133">Transmembrane helix</keyword>